<accession>A0ABX5D7D0</accession>
<proteinExistence type="predicted"/>
<evidence type="ECO:0000313" key="2">
    <source>
        <dbReference type="Proteomes" id="UP000238163"/>
    </source>
</evidence>
<name>A0ABX5D7D0_9VIBR</name>
<organism evidence="1 2">
    <name type="scientific">Vibrio mediterranei</name>
    <dbReference type="NCBI Taxonomy" id="689"/>
    <lineage>
        <taxon>Bacteria</taxon>
        <taxon>Pseudomonadati</taxon>
        <taxon>Pseudomonadota</taxon>
        <taxon>Gammaproteobacteria</taxon>
        <taxon>Vibrionales</taxon>
        <taxon>Vibrionaceae</taxon>
        <taxon>Vibrio</taxon>
    </lineage>
</organism>
<evidence type="ECO:0000313" key="1">
    <source>
        <dbReference type="EMBL" id="PRQ64471.1"/>
    </source>
</evidence>
<dbReference type="EMBL" id="NWTN01000053">
    <property type="protein sequence ID" value="PRQ64471.1"/>
    <property type="molecule type" value="Genomic_DNA"/>
</dbReference>
<comment type="caution">
    <text evidence="1">The sequence shown here is derived from an EMBL/GenBank/DDBJ whole genome shotgun (WGS) entry which is preliminary data.</text>
</comment>
<protein>
    <submittedName>
        <fullName evidence="1">Uncharacterized protein</fullName>
    </submittedName>
</protein>
<dbReference type="RefSeq" id="WP_096444536.1">
    <property type="nucleotide sequence ID" value="NZ_NWTN01000053.1"/>
</dbReference>
<reference evidence="1 2" key="1">
    <citation type="submission" date="2018-03" db="EMBL/GenBank/DDBJ databases">
        <title>Genetic Diversity and Phenotypic Plasticity of AHL Mediated Quorum Sensing in Environmental Strains of Vibrio mediterranei.</title>
        <authorList>
            <person name="Lantoine F."/>
            <person name="Vouve F."/>
        </authorList>
    </citation>
    <scope>NUCLEOTIDE SEQUENCE [LARGE SCALE GENOMIC DNA]</scope>
    <source>
        <strain evidence="1 2">17LN0615E</strain>
    </source>
</reference>
<sequence length="84" mass="9511">MESFCSATKLGGGQFAFLIYGREKLSGEDDVNVYGDNYHYKLGGYKLLFFKVMKQGDKHLVFQTHPQELIYVSKVEGRLGLGIE</sequence>
<keyword evidence="2" id="KW-1185">Reference proteome</keyword>
<gene>
    <name evidence="1" type="ORF">COR51_27330</name>
</gene>
<dbReference type="Proteomes" id="UP000238163">
    <property type="component" value="Unassembled WGS sequence"/>
</dbReference>